<gene>
    <name evidence="2" type="ORF">CBW24_06050</name>
</gene>
<name>A0A291M2X7_9RHOB</name>
<organism evidence="2 3">
    <name type="scientific">Pacificitalea manganoxidans</name>
    <dbReference type="NCBI Taxonomy" id="1411902"/>
    <lineage>
        <taxon>Bacteria</taxon>
        <taxon>Pseudomonadati</taxon>
        <taxon>Pseudomonadota</taxon>
        <taxon>Alphaproteobacteria</taxon>
        <taxon>Rhodobacterales</taxon>
        <taxon>Paracoccaceae</taxon>
        <taxon>Pacificitalea</taxon>
    </lineage>
</organism>
<feature type="chain" id="PRO_5013149428" evidence="1">
    <location>
        <begin position="29"/>
        <end position="322"/>
    </location>
</feature>
<dbReference type="Gene3D" id="2.60.120.260">
    <property type="entry name" value="Galactose-binding domain-like"/>
    <property type="match status" value="1"/>
</dbReference>
<reference evidence="2 3" key="1">
    <citation type="submission" date="2017-05" db="EMBL/GenBank/DDBJ databases">
        <title>Comparative genomic and metabolic analysis of manganese-oxidizing mechanisms in Celeribater manganoxidans DY25T: its adaption to the environment of polymetallic nodule.</title>
        <authorList>
            <person name="Wang X."/>
        </authorList>
    </citation>
    <scope>NUCLEOTIDE SEQUENCE [LARGE SCALE GENOMIC DNA]</scope>
    <source>
        <strain evidence="2 3">DY25</strain>
    </source>
</reference>
<evidence type="ECO:0000313" key="2">
    <source>
        <dbReference type="EMBL" id="ATI43331.1"/>
    </source>
</evidence>
<proteinExistence type="predicted"/>
<dbReference type="KEGG" id="cmag:CBW24_06050"/>
<dbReference type="EMBL" id="CP021404">
    <property type="protein sequence ID" value="ATI43331.1"/>
    <property type="molecule type" value="Genomic_DNA"/>
</dbReference>
<keyword evidence="1" id="KW-0732">Signal</keyword>
<dbReference type="RefSeq" id="WP_097374141.1">
    <property type="nucleotide sequence ID" value="NZ_CP021404.1"/>
</dbReference>
<feature type="signal peptide" evidence="1">
    <location>
        <begin position="1"/>
        <end position="28"/>
    </location>
</feature>
<dbReference type="AlphaFoldDB" id="A0A291M2X7"/>
<sequence>MTHTLPVTLPDLRWISAFVALSAAAAHAQDPSITTGPADTTIPQLYDCAGGRPTAVGQITSQDGTVWTVPADTQFADAPKAADLYNECNGVTPSSTAEADIDSVPVIDAGGSEEFTAYLFGDNYFELYANGQLLAVDAVPFTPFNSSVVRFTVERPVTLAVMMVDWEENLGLGSEQGRGVSYSPGDGGLTMLVTDAAGEVVTLTDETWRAETFYTGPLADAACLDTDGPLRDSSACEIPRSNDGSAYMAAHWPVPTDWVAPDFDDSAWPQATTYDNDTVGVANKPSFTNFPDLFDRAGADAQFIWSSNLVLDNLVLLRRTFD</sequence>
<dbReference type="Proteomes" id="UP000219050">
    <property type="component" value="Chromosome"/>
</dbReference>
<dbReference type="OrthoDB" id="9797506at2"/>
<evidence type="ECO:0000313" key="3">
    <source>
        <dbReference type="Proteomes" id="UP000219050"/>
    </source>
</evidence>
<accession>A0A291M2X7</accession>
<keyword evidence="3" id="KW-1185">Reference proteome</keyword>
<evidence type="ECO:0000256" key="1">
    <source>
        <dbReference type="SAM" id="SignalP"/>
    </source>
</evidence>
<protein>
    <submittedName>
        <fullName evidence="2">Uncharacterized protein</fullName>
    </submittedName>
</protein>